<dbReference type="Gene3D" id="1.10.260.40">
    <property type="entry name" value="lambda repressor-like DNA-binding domains"/>
    <property type="match status" value="1"/>
</dbReference>
<reference evidence="3 4" key="1">
    <citation type="submission" date="2022-01" db="EMBL/GenBank/DDBJ databases">
        <authorList>
            <person name="Won M."/>
            <person name="Kim S.-J."/>
            <person name="Kwon S.-W."/>
        </authorList>
    </citation>
    <scope>NUCLEOTIDE SEQUENCE [LARGE SCALE GENOMIC DNA]</scope>
    <source>
        <strain evidence="3 4">KCTC 23505</strain>
    </source>
</reference>
<dbReference type="SUPFAM" id="SSF51182">
    <property type="entry name" value="RmlC-like cupins"/>
    <property type="match status" value="1"/>
</dbReference>
<dbReference type="InterPro" id="IPR010982">
    <property type="entry name" value="Lambda_DNA-bd_dom_sf"/>
</dbReference>
<protein>
    <submittedName>
        <fullName evidence="3">Cupin domain-containing protein</fullName>
    </submittedName>
</protein>
<dbReference type="InterPro" id="IPR014710">
    <property type="entry name" value="RmlC-like_jellyroll"/>
</dbReference>
<dbReference type="InterPro" id="IPR013096">
    <property type="entry name" value="Cupin_2"/>
</dbReference>
<dbReference type="CDD" id="cd02209">
    <property type="entry name" value="cupin_XRE_C"/>
    <property type="match status" value="1"/>
</dbReference>
<dbReference type="CDD" id="cd00093">
    <property type="entry name" value="HTH_XRE"/>
    <property type="match status" value="1"/>
</dbReference>
<sequence length="198" mass="21477">MNALAEITDPDDAERALGPLIRNRRQHLKLTLAQVADRVGLSIGLLSQVERGLSTPTIRQLQGIASALGVRIGWFFQSEDGNEVAEIDIVVRAPNRRKIAYRDLGMTDELLVPNLDGKLGLLMCRLLPGASSGGEPYAHEGDEAGLLLSGTLEIEVNGRVFVLHAGDSFAFQSTSPHRYRNPGDVEAVIVWALTPPSF</sequence>
<dbReference type="InterPro" id="IPR011051">
    <property type="entry name" value="RmlC_Cupin_sf"/>
</dbReference>
<keyword evidence="1" id="KW-0238">DNA-binding</keyword>
<dbReference type="PROSITE" id="PS50943">
    <property type="entry name" value="HTH_CROC1"/>
    <property type="match status" value="1"/>
</dbReference>
<evidence type="ECO:0000313" key="3">
    <source>
        <dbReference type="EMBL" id="MCF3948343.1"/>
    </source>
</evidence>
<organism evidence="3 4">
    <name type="scientific">Acidiphilium iwatense</name>
    <dbReference type="NCBI Taxonomy" id="768198"/>
    <lineage>
        <taxon>Bacteria</taxon>
        <taxon>Pseudomonadati</taxon>
        <taxon>Pseudomonadota</taxon>
        <taxon>Alphaproteobacteria</taxon>
        <taxon>Acetobacterales</taxon>
        <taxon>Acidocellaceae</taxon>
        <taxon>Acidiphilium</taxon>
    </lineage>
</organism>
<feature type="domain" description="HTH cro/C1-type" evidence="2">
    <location>
        <begin position="21"/>
        <end position="75"/>
    </location>
</feature>
<evidence type="ECO:0000256" key="1">
    <source>
        <dbReference type="ARBA" id="ARBA00023125"/>
    </source>
</evidence>
<comment type="caution">
    <text evidence="3">The sequence shown here is derived from an EMBL/GenBank/DDBJ whole genome shotgun (WGS) entry which is preliminary data.</text>
</comment>
<dbReference type="SMART" id="SM00530">
    <property type="entry name" value="HTH_XRE"/>
    <property type="match status" value="1"/>
</dbReference>
<dbReference type="Proteomes" id="UP001521209">
    <property type="component" value="Unassembled WGS sequence"/>
</dbReference>
<evidence type="ECO:0000313" key="4">
    <source>
        <dbReference type="Proteomes" id="UP001521209"/>
    </source>
</evidence>
<dbReference type="SUPFAM" id="SSF47413">
    <property type="entry name" value="lambda repressor-like DNA-binding domains"/>
    <property type="match status" value="1"/>
</dbReference>
<name>A0ABS9E071_9PROT</name>
<evidence type="ECO:0000259" key="2">
    <source>
        <dbReference type="PROSITE" id="PS50943"/>
    </source>
</evidence>
<dbReference type="PANTHER" id="PTHR46797:SF2">
    <property type="entry name" value="TRANSCRIPTIONAL REGULATOR"/>
    <property type="match status" value="1"/>
</dbReference>
<dbReference type="RefSeq" id="WP_235705629.1">
    <property type="nucleotide sequence ID" value="NZ_JAKGBZ010000047.1"/>
</dbReference>
<gene>
    <name evidence="3" type="ORF">L2A60_16855</name>
</gene>
<dbReference type="EMBL" id="JAKGBZ010000047">
    <property type="protein sequence ID" value="MCF3948343.1"/>
    <property type="molecule type" value="Genomic_DNA"/>
</dbReference>
<dbReference type="Pfam" id="PF01381">
    <property type="entry name" value="HTH_3"/>
    <property type="match status" value="1"/>
</dbReference>
<proteinExistence type="predicted"/>
<dbReference type="InterPro" id="IPR001387">
    <property type="entry name" value="Cro/C1-type_HTH"/>
</dbReference>
<dbReference type="Pfam" id="PF07883">
    <property type="entry name" value="Cupin_2"/>
    <property type="match status" value="1"/>
</dbReference>
<dbReference type="InterPro" id="IPR050807">
    <property type="entry name" value="TransReg_Diox_bact_type"/>
</dbReference>
<dbReference type="PANTHER" id="PTHR46797">
    <property type="entry name" value="HTH-TYPE TRANSCRIPTIONAL REGULATOR"/>
    <property type="match status" value="1"/>
</dbReference>
<keyword evidence="4" id="KW-1185">Reference proteome</keyword>
<accession>A0ABS9E071</accession>
<dbReference type="Gene3D" id="2.60.120.10">
    <property type="entry name" value="Jelly Rolls"/>
    <property type="match status" value="1"/>
</dbReference>